<dbReference type="RefSeq" id="WP_168037159.1">
    <property type="nucleotide sequence ID" value="NZ_JAATJH010000002.1"/>
</dbReference>
<dbReference type="CDD" id="cd00144">
    <property type="entry name" value="MPP_PPP_family"/>
    <property type="match status" value="1"/>
</dbReference>
<dbReference type="InterPro" id="IPR004843">
    <property type="entry name" value="Calcineurin-like_PHP"/>
</dbReference>
<evidence type="ECO:0000313" key="2">
    <source>
        <dbReference type="EMBL" id="NJC26414.1"/>
    </source>
</evidence>
<dbReference type="InterPro" id="IPR050126">
    <property type="entry name" value="Ap4A_hydrolase"/>
</dbReference>
<dbReference type="SUPFAM" id="SSF56300">
    <property type="entry name" value="Metallo-dependent phosphatases"/>
    <property type="match status" value="1"/>
</dbReference>
<dbReference type="EC" id="3.1.3.16" evidence="2"/>
<dbReference type="Gene3D" id="3.60.21.10">
    <property type="match status" value="1"/>
</dbReference>
<dbReference type="Pfam" id="PF00149">
    <property type="entry name" value="Metallophos"/>
    <property type="match status" value="1"/>
</dbReference>
<proteinExistence type="predicted"/>
<sequence length="209" mass="24775">MRYALTDIHGCSKTLAHALEQMNFQVSDELFFLGDYIDRGPDSYGVLQQIWALEERGYKVTCLRGNHEQMLLDYHNGKRERYEWTPRRWHRSRTIDWMNGLKYYHETPGYLLVHAGLNFKSPTPLADKEAMLWERYWYDDIDFDWLAGRTVLHGHTPEPKVMVEATVKNMDKLGRLCIDTGCSHHSWEMGYLTVFNLDTRETRFFAMLD</sequence>
<feature type="domain" description="Calcineurin-like phosphoesterase" evidence="1">
    <location>
        <begin position="4"/>
        <end position="159"/>
    </location>
</feature>
<evidence type="ECO:0000259" key="1">
    <source>
        <dbReference type="Pfam" id="PF00149"/>
    </source>
</evidence>
<dbReference type="PANTHER" id="PTHR42850:SF4">
    <property type="entry name" value="ZINC-DEPENDENT ENDOPOLYPHOSPHATASE"/>
    <property type="match status" value="1"/>
</dbReference>
<accession>A0ABX0XBW3</accession>
<organism evidence="2 3">
    <name type="scientific">Neolewinella antarctica</name>
    <dbReference type="NCBI Taxonomy" id="442734"/>
    <lineage>
        <taxon>Bacteria</taxon>
        <taxon>Pseudomonadati</taxon>
        <taxon>Bacteroidota</taxon>
        <taxon>Saprospiria</taxon>
        <taxon>Saprospirales</taxon>
        <taxon>Lewinellaceae</taxon>
        <taxon>Neolewinella</taxon>
    </lineage>
</organism>
<name>A0ABX0XBW3_9BACT</name>
<keyword evidence="2" id="KW-0378">Hydrolase</keyword>
<evidence type="ECO:0000313" key="3">
    <source>
        <dbReference type="Proteomes" id="UP000770785"/>
    </source>
</evidence>
<dbReference type="GO" id="GO:0004722">
    <property type="term" value="F:protein serine/threonine phosphatase activity"/>
    <property type="evidence" value="ECO:0007669"/>
    <property type="project" value="UniProtKB-EC"/>
</dbReference>
<keyword evidence="3" id="KW-1185">Reference proteome</keyword>
<dbReference type="Proteomes" id="UP000770785">
    <property type="component" value="Unassembled WGS sequence"/>
</dbReference>
<gene>
    <name evidence="2" type="ORF">GGR27_001913</name>
</gene>
<reference evidence="2 3" key="1">
    <citation type="submission" date="2020-03" db="EMBL/GenBank/DDBJ databases">
        <title>Genomic Encyclopedia of Type Strains, Phase IV (KMG-IV): sequencing the most valuable type-strain genomes for metagenomic binning, comparative biology and taxonomic classification.</title>
        <authorList>
            <person name="Goeker M."/>
        </authorList>
    </citation>
    <scope>NUCLEOTIDE SEQUENCE [LARGE SCALE GENOMIC DNA]</scope>
    <source>
        <strain evidence="2 3">DSM 105096</strain>
    </source>
</reference>
<protein>
    <submittedName>
        <fullName evidence="2">Serine/threonine protein phosphatase 1</fullName>
        <ecNumber evidence="2">3.1.3.16</ecNumber>
    </submittedName>
</protein>
<dbReference type="PANTHER" id="PTHR42850">
    <property type="entry name" value="METALLOPHOSPHOESTERASE"/>
    <property type="match status" value="1"/>
</dbReference>
<dbReference type="InterPro" id="IPR029052">
    <property type="entry name" value="Metallo-depent_PP-like"/>
</dbReference>
<dbReference type="EMBL" id="JAATJH010000002">
    <property type="protein sequence ID" value="NJC26414.1"/>
    <property type="molecule type" value="Genomic_DNA"/>
</dbReference>
<comment type="caution">
    <text evidence="2">The sequence shown here is derived from an EMBL/GenBank/DDBJ whole genome shotgun (WGS) entry which is preliminary data.</text>
</comment>